<dbReference type="SUPFAM" id="SSF48452">
    <property type="entry name" value="TPR-like"/>
    <property type="match status" value="1"/>
</dbReference>
<feature type="repeat" description="TPR" evidence="1">
    <location>
        <begin position="345"/>
        <end position="378"/>
    </location>
</feature>
<reference evidence="2 3" key="1">
    <citation type="submission" date="2019-01" db="EMBL/GenBank/DDBJ databases">
        <title>Draft genome sequence of Psathyrella aberdarensis IHI B618.</title>
        <authorList>
            <person name="Buettner E."/>
            <person name="Kellner H."/>
        </authorList>
    </citation>
    <scope>NUCLEOTIDE SEQUENCE [LARGE SCALE GENOMIC DNA]</scope>
    <source>
        <strain evidence="2 3">IHI B618</strain>
    </source>
</reference>
<dbReference type="OrthoDB" id="3217196at2759"/>
<evidence type="ECO:0000256" key="1">
    <source>
        <dbReference type="PROSITE-ProRule" id="PRU00339"/>
    </source>
</evidence>
<sequence length="672" mass="75257">MAGSVPETAPFIQAAVTADPGLKNFPEPKTSAAMQMQCLVYGPLKAAAALGPIGALAGHPFLIVIDGLDECEHKDEVEDLIDGMLAFFDENPFIPLRIFIASRVEQHIQSRLNVPGVHLDNLVDHCSDDDIATFLDVLFQDARRRNPVIQAYVQEHGEWPTPGEKQTLVKHIGGSFIFASAVFKFIMKPTAGNHPTPMSRLPLALEMNPGLDGLYAQTLARSEHLPHFLNIISTIALLWEPLPTSGIAELLGIHVYEVVNVLVNLQAIIQVPGTEDIPVTLCHTSLRDFLTTQNRSGPFFAHPRHHVHLLLRCLECELELRRRRPRVLIRRRECTPAVAYALRHAANHWIQGYNLEEQSEFDSIIRLYREALALHPDDPQLIHALARVVTYRAFRTGSPVDHAEALSLCRAALELLPLHHPNRLMSLDHLGNVLLTHSSSTKALSDIEEAISVHREALKLRPSPHPGRSSSLSYLANALRTRYEWTETLSNIEEAISLHREALELRQLPHPERSSSLSNIGVALRARYKCTKSLPDLEEAISLHRRALELQPSPHPNRSWSLDRLGSGLLARYECTRALADLDEAVSMYREALELRPLPHPYHSQSLKNLANTLLARHMCTDATADIEEAIHLFQMNYDLTGLPEDLALIERLNEKLKSRSQTIGARTISQH</sequence>
<proteinExistence type="predicted"/>
<dbReference type="EMBL" id="SDEE01000203">
    <property type="protein sequence ID" value="RXW19406.1"/>
    <property type="molecule type" value="Genomic_DNA"/>
</dbReference>
<dbReference type="AlphaFoldDB" id="A0A4Q2DJQ4"/>
<dbReference type="PANTHER" id="PTHR19959:SF119">
    <property type="entry name" value="FUNGAL LIPASE-LIKE DOMAIN-CONTAINING PROTEIN"/>
    <property type="match status" value="1"/>
</dbReference>
<comment type="caution">
    <text evidence="2">The sequence shown here is derived from an EMBL/GenBank/DDBJ whole genome shotgun (WGS) entry which is preliminary data.</text>
</comment>
<name>A0A4Q2DJQ4_9AGAR</name>
<gene>
    <name evidence="2" type="ORF">EST38_g6438</name>
</gene>
<keyword evidence="3" id="KW-1185">Reference proteome</keyword>
<dbReference type="SMART" id="SM00028">
    <property type="entry name" value="TPR"/>
    <property type="match status" value="5"/>
</dbReference>
<organism evidence="2 3">
    <name type="scientific">Candolleomyces aberdarensis</name>
    <dbReference type="NCBI Taxonomy" id="2316362"/>
    <lineage>
        <taxon>Eukaryota</taxon>
        <taxon>Fungi</taxon>
        <taxon>Dikarya</taxon>
        <taxon>Basidiomycota</taxon>
        <taxon>Agaricomycotina</taxon>
        <taxon>Agaricomycetes</taxon>
        <taxon>Agaricomycetidae</taxon>
        <taxon>Agaricales</taxon>
        <taxon>Agaricineae</taxon>
        <taxon>Psathyrellaceae</taxon>
        <taxon>Candolleomyces</taxon>
    </lineage>
</organism>
<dbReference type="STRING" id="2316362.A0A4Q2DJQ4"/>
<dbReference type="PANTHER" id="PTHR19959">
    <property type="entry name" value="KINESIN LIGHT CHAIN"/>
    <property type="match status" value="1"/>
</dbReference>
<dbReference type="InterPro" id="IPR019734">
    <property type="entry name" value="TPR_rpt"/>
</dbReference>
<accession>A0A4Q2DJQ4</accession>
<evidence type="ECO:0000313" key="2">
    <source>
        <dbReference type="EMBL" id="RXW19406.1"/>
    </source>
</evidence>
<dbReference type="Pfam" id="PF13374">
    <property type="entry name" value="TPR_10"/>
    <property type="match status" value="3"/>
</dbReference>
<dbReference type="InterPro" id="IPR011990">
    <property type="entry name" value="TPR-like_helical_dom_sf"/>
</dbReference>
<keyword evidence="1" id="KW-0802">TPR repeat</keyword>
<evidence type="ECO:0008006" key="4">
    <source>
        <dbReference type="Google" id="ProtNLM"/>
    </source>
</evidence>
<dbReference type="Gene3D" id="1.25.40.10">
    <property type="entry name" value="Tetratricopeptide repeat domain"/>
    <property type="match status" value="2"/>
</dbReference>
<evidence type="ECO:0000313" key="3">
    <source>
        <dbReference type="Proteomes" id="UP000290288"/>
    </source>
</evidence>
<dbReference type="Proteomes" id="UP000290288">
    <property type="component" value="Unassembled WGS sequence"/>
</dbReference>
<protein>
    <recommendedName>
        <fullName evidence="4">TPR-like protein</fullName>
    </recommendedName>
</protein>
<dbReference type="PROSITE" id="PS50005">
    <property type="entry name" value="TPR"/>
    <property type="match status" value="1"/>
</dbReference>